<evidence type="ECO:0000313" key="1">
    <source>
        <dbReference type="EMBL" id="QUT07794.1"/>
    </source>
</evidence>
<sequence>MAELFAYKILTREQFAALRTDGIFAGAPVDLADGYIHMSTRAQAAETAAKHFAGQDDLVLAMVDLSSLGDGVKWEESRGGQLFPHLYGDLPLAAVTTHARLRIGADGKHEFPAGF</sequence>
<name>A0A975Q3D7_9SPHN</name>
<dbReference type="Pfam" id="PF06108">
    <property type="entry name" value="DUF952"/>
    <property type="match status" value="1"/>
</dbReference>
<dbReference type="InterPro" id="IPR009297">
    <property type="entry name" value="DUF952"/>
</dbReference>
<dbReference type="EMBL" id="CP073910">
    <property type="protein sequence ID" value="QUT07794.1"/>
    <property type="molecule type" value="Genomic_DNA"/>
</dbReference>
<dbReference type="KEGG" id="spph:KFK14_10655"/>
<dbReference type="AlphaFoldDB" id="A0A975Q3D7"/>
<dbReference type="Proteomes" id="UP000681425">
    <property type="component" value="Chromosome"/>
</dbReference>
<organism evidence="1 2">
    <name type="scientific">Sphingobium phenoxybenzoativorans</name>
    <dbReference type="NCBI Taxonomy" id="1592790"/>
    <lineage>
        <taxon>Bacteria</taxon>
        <taxon>Pseudomonadati</taxon>
        <taxon>Pseudomonadota</taxon>
        <taxon>Alphaproteobacteria</taxon>
        <taxon>Sphingomonadales</taxon>
        <taxon>Sphingomonadaceae</taxon>
        <taxon>Sphingobium</taxon>
    </lineage>
</organism>
<reference evidence="1" key="1">
    <citation type="submission" date="2021-04" db="EMBL/GenBank/DDBJ databases">
        <title>Isolation of p-tert-butylphenol degrading bacteria Sphingobium phenoxybenzoativorans Tas13 from active sludge.</title>
        <authorList>
            <person name="Li Y."/>
        </authorList>
    </citation>
    <scope>NUCLEOTIDE SEQUENCE</scope>
    <source>
        <strain evidence="1">Tas13</strain>
    </source>
</reference>
<dbReference type="PANTHER" id="PTHR34129:SF1">
    <property type="entry name" value="DUF952 DOMAIN-CONTAINING PROTEIN"/>
    <property type="match status" value="1"/>
</dbReference>
<dbReference type="SUPFAM" id="SSF56399">
    <property type="entry name" value="ADP-ribosylation"/>
    <property type="match status" value="1"/>
</dbReference>
<dbReference type="PANTHER" id="PTHR34129">
    <property type="entry name" value="BLR1139 PROTEIN"/>
    <property type="match status" value="1"/>
</dbReference>
<dbReference type="Gene3D" id="3.20.170.20">
    <property type="entry name" value="Protein of unknown function DUF952"/>
    <property type="match status" value="1"/>
</dbReference>
<dbReference type="RefSeq" id="WP_212610768.1">
    <property type="nucleotide sequence ID" value="NZ_CP073910.1"/>
</dbReference>
<proteinExistence type="predicted"/>
<keyword evidence="2" id="KW-1185">Reference proteome</keyword>
<gene>
    <name evidence="1" type="ORF">KFK14_10655</name>
</gene>
<accession>A0A975Q3D7</accession>
<protein>
    <submittedName>
        <fullName evidence="1">DUF952 domain-containing protein</fullName>
    </submittedName>
</protein>
<evidence type="ECO:0000313" key="2">
    <source>
        <dbReference type="Proteomes" id="UP000681425"/>
    </source>
</evidence>